<evidence type="ECO:0000256" key="12">
    <source>
        <dbReference type="ARBA" id="ARBA00032932"/>
    </source>
</evidence>
<feature type="transmembrane region" description="Helical" evidence="14">
    <location>
        <begin position="219"/>
        <end position="240"/>
    </location>
</feature>
<dbReference type="NCBIfam" id="NF001389">
    <property type="entry name" value="PRK00281.1-2"/>
    <property type="match status" value="1"/>
</dbReference>
<evidence type="ECO:0000313" key="16">
    <source>
        <dbReference type="Proteomes" id="UP001589767"/>
    </source>
</evidence>
<evidence type="ECO:0000256" key="2">
    <source>
        <dbReference type="ARBA" id="ARBA00010621"/>
    </source>
</evidence>
<keyword evidence="14" id="KW-0133">Cell shape</keyword>
<evidence type="ECO:0000256" key="7">
    <source>
        <dbReference type="ARBA" id="ARBA00022801"/>
    </source>
</evidence>
<keyword evidence="9 14" id="KW-0472">Membrane</keyword>
<feature type="transmembrane region" description="Helical" evidence="14">
    <location>
        <begin position="189"/>
        <end position="207"/>
    </location>
</feature>
<evidence type="ECO:0000256" key="11">
    <source>
        <dbReference type="ARBA" id="ARBA00032707"/>
    </source>
</evidence>
<dbReference type="EMBL" id="JBHLWB010000004">
    <property type="protein sequence ID" value="MFC0309062.1"/>
    <property type="molecule type" value="Genomic_DNA"/>
</dbReference>
<sequence>MSELLIAFILGCVEGLTEFLPVSSTGHMIIAGHFLGFEGEKAATFEVIIQLGSILAVIFVYWRKMFGLIGIHFGETVDKHKPHLNLLHIILGMIPAVILGLVFHSTIKSLFNIHNVIGSLVAGGILLILAEKFRPQRAYAEEVDQISYRQAFAIGLFQCLALFPGFSRSGATISGGLLMGVGKKAAAEYSFILAVPMMIGATILDLYKSLPFLSWDDFPLFAVGFITAFVVAMIAIRTFLHLIERISFVSFAIYRFILALLLAWIVLV</sequence>
<dbReference type="NCBIfam" id="NF001388">
    <property type="entry name" value="PRK00281.1-1"/>
    <property type="match status" value="1"/>
</dbReference>
<protein>
    <recommendedName>
        <fullName evidence="4 14">Undecaprenyl-diphosphatase</fullName>
        <ecNumber evidence="3 14">3.6.1.27</ecNumber>
    </recommendedName>
    <alternativeName>
        <fullName evidence="12 14">Bacitracin resistance protein</fullName>
    </alternativeName>
    <alternativeName>
        <fullName evidence="11 14">Undecaprenyl pyrophosphate phosphatase</fullName>
    </alternativeName>
</protein>
<dbReference type="NCBIfam" id="NF001390">
    <property type="entry name" value="PRK00281.1-4"/>
    <property type="match status" value="1"/>
</dbReference>
<dbReference type="HAMAP" id="MF_01006">
    <property type="entry name" value="Undec_diphosphatase"/>
    <property type="match status" value="1"/>
</dbReference>
<comment type="similarity">
    <text evidence="2 14">Belongs to the UppP family.</text>
</comment>
<feature type="transmembrane region" description="Helical" evidence="14">
    <location>
        <begin position="109"/>
        <end position="130"/>
    </location>
</feature>
<evidence type="ECO:0000256" key="14">
    <source>
        <dbReference type="HAMAP-Rule" id="MF_01006"/>
    </source>
</evidence>
<comment type="function">
    <text evidence="14">Catalyzes the dephosphorylation of undecaprenyl diphosphate (UPP). Confers resistance to bacitracin.</text>
</comment>
<keyword evidence="16" id="KW-1185">Reference proteome</keyword>
<dbReference type="Pfam" id="PF02673">
    <property type="entry name" value="BacA"/>
    <property type="match status" value="1"/>
</dbReference>
<evidence type="ECO:0000256" key="13">
    <source>
        <dbReference type="ARBA" id="ARBA00047594"/>
    </source>
</evidence>
<keyword evidence="5 14" id="KW-1003">Cell membrane</keyword>
<feature type="transmembrane region" description="Helical" evidence="14">
    <location>
        <begin position="83"/>
        <end position="103"/>
    </location>
</feature>
<evidence type="ECO:0000256" key="9">
    <source>
        <dbReference type="ARBA" id="ARBA00023136"/>
    </source>
</evidence>
<evidence type="ECO:0000256" key="8">
    <source>
        <dbReference type="ARBA" id="ARBA00022989"/>
    </source>
</evidence>
<comment type="subcellular location">
    <subcellularLocation>
        <location evidence="1 14">Cell membrane</location>
        <topology evidence="1 14">Multi-pass membrane protein</topology>
    </subcellularLocation>
</comment>
<comment type="caution">
    <text evidence="15">The sequence shown here is derived from an EMBL/GenBank/DDBJ whole genome shotgun (WGS) entry which is preliminary data.</text>
</comment>
<dbReference type="RefSeq" id="WP_382370157.1">
    <property type="nucleotide sequence ID" value="NZ_JBHLWB010000004.1"/>
</dbReference>
<evidence type="ECO:0000313" key="15">
    <source>
        <dbReference type="EMBL" id="MFC0309062.1"/>
    </source>
</evidence>
<dbReference type="PANTHER" id="PTHR30622">
    <property type="entry name" value="UNDECAPRENYL-DIPHOSPHATASE"/>
    <property type="match status" value="1"/>
</dbReference>
<organism evidence="15 16">
    <name type="scientific">Gallibacterium trehalosifermentans</name>
    <dbReference type="NCBI Taxonomy" id="516935"/>
    <lineage>
        <taxon>Bacteria</taxon>
        <taxon>Pseudomonadati</taxon>
        <taxon>Pseudomonadota</taxon>
        <taxon>Gammaproteobacteria</taxon>
        <taxon>Pasteurellales</taxon>
        <taxon>Pasteurellaceae</taxon>
        <taxon>Gallibacterium</taxon>
    </lineage>
</organism>
<keyword evidence="7 14" id="KW-0378">Hydrolase</keyword>
<evidence type="ECO:0000256" key="6">
    <source>
        <dbReference type="ARBA" id="ARBA00022692"/>
    </source>
</evidence>
<keyword evidence="14" id="KW-0961">Cell wall biogenesis/degradation</keyword>
<reference evidence="15 16" key="1">
    <citation type="submission" date="2024-09" db="EMBL/GenBank/DDBJ databases">
        <authorList>
            <person name="Sun Q."/>
            <person name="Mori K."/>
        </authorList>
    </citation>
    <scope>NUCLEOTIDE SEQUENCE [LARGE SCALE GENOMIC DNA]</scope>
    <source>
        <strain evidence="15 16">CCM 7539</strain>
    </source>
</reference>
<evidence type="ECO:0000256" key="10">
    <source>
        <dbReference type="ARBA" id="ARBA00023251"/>
    </source>
</evidence>
<accession>A0ABV6H0L1</accession>
<keyword evidence="6 14" id="KW-0812">Transmembrane</keyword>
<feature type="transmembrane region" description="Helical" evidence="14">
    <location>
        <begin position="246"/>
        <end position="267"/>
    </location>
</feature>
<comment type="catalytic activity">
    <reaction evidence="13 14">
        <text>di-trans,octa-cis-undecaprenyl diphosphate + H2O = di-trans,octa-cis-undecaprenyl phosphate + phosphate + H(+)</text>
        <dbReference type="Rhea" id="RHEA:28094"/>
        <dbReference type="ChEBI" id="CHEBI:15377"/>
        <dbReference type="ChEBI" id="CHEBI:15378"/>
        <dbReference type="ChEBI" id="CHEBI:43474"/>
        <dbReference type="ChEBI" id="CHEBI:58405"/>
        <dbReference type="ChEBI" id="CHEBI:60392"/>
        <dbReference type="EC" id="3.6.1.27"/>
    </reaction>
</comment>
<dbReference type="InterPro" id="IPR003824">
    <property type="entry name" value="UppP"/>
</dbReference>
<proteinExistence type="inferred from homology"/>
<keyword evidence="8 14" id="KW-1133">Transmembrane helix</keyword>
<dbReference type="Proteomes" id="UP001589767">
    <property type="component" value="Unassembled WGS sequence"/>
</dbReference>
<dbReference type="GO" id="GO:0050380">
    <property type="term" value="F:undecaprenyl-diphosphatase activity"/>
    <property type="evidence" value="ECO:0007669"/>
    <property type="project" value="UniProtKB-EC"/>
</dbReference>
<feature type="transmembrane region" description="Helical" evidence="14">
    <location>
        <begin position="42"/>
        <end position="62"/>
    </location>
</feature>
<gene>
    <name evidence="15" type="primary">bacA</name>
    <name evidence="14" type="synonym">uppP</name>
    <name evidence="15" type="ORF">ACFFHK_05000</name>
</gene>
<evidence type="ECO:0000256" key="4">
    <source>
        <dbReference type="ARBA" id="ARBA00021581"/>
    </source>
</evidence>
<dbReference type="NCBIfam" id="TIGR00753">
    <property type="entry name" value="undec_PP_bacA"/>
    <property type="match status" value="1"/>
</dbReference>
<keyword evidence="10 14" id="KW-0046">Antibiotic resistance</keyword>
<dbReference type="EC" id="3.6.1.27" evidence="3 14"/>
<comment type="miscellaneous">
    <text evidence="14">Bacitracin is thought to be involved in the inhibition of peptidoglycan synthesis by sequestering undecaprenyl diphosphate, thereby reducing the pool of lipid carrier available.</text>
</comment>
<evidence type="ECO:0000256" key="5">
    <source>
        <dbReference type="ARBA" id="ARBA00022475"/>
    </source>
</evidence>
<keyword evidence="14" id="KW-0573">Peptidoglycan synthesis</keyword>
<evidence type="ECO:0000256" key="1">
    <source>
        <dbReference type="ARBA" id="ARBA00004651"/>
    </source>
</evidence>
<name>A0ABV6H0L1_9PAST</name>
<dbReference type="PANTHER" id="PTHR30622:SF3">
    <property type="entry name" value="UNDECAPRENYL-DIPHOSPHATASE"/>
    <property type="match status" value="1"/>
</dbReference>
<evidence type="ECO:0000256" key="3">
    <source>
        <dbReference type="ARBA" id="ARBA00012374"/>
    </source>
</evidence>